<dbReference type="RefSeq" id="WP_197115929.1">
    <property type="nucleotide sequence ID" value="NZ_JACBXQ010000005.1"/>
</dbReference>
<feature type="transmembrane region" description="Helical" evidence="5">
    <location>
        <begin position="105"/>
        <end position="134"/>
    </location>
</feature>
<comment type="subcellular location">
    <subcellularLocation>
        <location evidence="1">Endomembrane system</location>
        <topology evidence="1">Multi-pass membrane protein</topology>
    </subcellularLocation>
</comment>
<protein>
    <recommendedName>
        <fullName evidence="8">Phospholipid methyltransferase</fullName>
    </recommendedName>
</protein>
<reference evidence="6 7" key="1">
    <citation type="submission" date="2020-07" db="EMBL/GenBank/DDBJ databases">
        <title>Facklamia lactis sp. nov., isolated from raw milk.</title>
        <authorList>
            <person name="Doll E.V."/>
            <person name="Huptas C."/>
            <person name="Staib L."/>
            <person name="Wenning M."/>
            <person name="Scherer S."/>
        </authorList>
    </citation>
    <scope>NUCLEOTIDE SEQUENCE [LARGE SCALE GENOMIC DNA]</scope>
    <source>
        <strain evidence="6 7">DSM 111018</strain>
    </source>
</reference>
<evidence type="ECO:0000256" key="3">
    <source>
        <dbReference type="ARBA" id="ARBA00022989"/>
    </source>
</evidence>
<keyword evidence="4 5" id="KW-0472">Membrane</keyword>
<evidence type="ECO:0000256" key="2">
    <source>
        <dbReference type="ARBA" id="ARBA00022692"/>
    </source>
</evidence>
<evidence type="ECO:0008006" key="8">
    <source>
        <dbReference type="Google" id="ProtNLM"/>
    </source>
</evidence>
<evidence type="ECO:0000256" key="5">
    <source>
        <dbReference type="SAM" id="Phobius"/>
    </source>
</evidence>
<proteinExistence type="predicted"/>
<feature type="transmembrane region" description="Helical" evidence="5">
    <location>
        <begin position="43"/>
        <end position="60"/>
    </location>
</feature>
<dbReference type="InterPro" id="IPR007318">
    <property type="entry name" value="Phopholipid_MeTrfase"/>
</dbReference>
<dbReference type="EMBL" id="JACBXQ010000005">
    <property type="protein sequence ID" value="MBG9987017.1"/>
    <property type="molecule type" value="Genomic_DNA"/>
</dbReference>
<keyword evidence="2 5" id="KW-0812">Transmembrane</keyword>
<feature type="transmembrane region" description="Helical" evidence="5">
    <location>
        <begin position="67"/>
        <end position="85"/>
    </location>
</feature>
<evidence type="ECO:0000313" key="6">
    <source>
        <dbReference type="EMBL" id="MBG9987017.1"/>
    </source>
</evidence>
<evidence type="ECO:0000256" key="4">
    <source>
        <dbReference type="ARBA" id="ARBA00023136"/>
    </source>
</evidence>
<name>A0ABS0LST3_9LACT</name>
<dbReference type="Pfam" id="PF04191">
    <property type="entry name" value="PEMT"/>
    <property type="match status" value="1"/>
</dbReference>
<sequence length="167" mass="19225">MNAGMLSVLVVLFRFLVILVVNRPSFLAIQRFAPMEGSNEKMIYWLYQLLQAILLAYPFLLKIEFKLLGIIVMGFGMAGLFRAIHDFGPGLVTQGIYSLSRHPMYLSYYLIYASIAIMTSSMGYGLFVFFFIIVSHFIILSEEKWCLANYGQKYVAYQQSVPMYMIF</sequence>
<gene>
    <name evidence="6" type="ORF">HZY91_08965</name>
</gene>
<keyword evidence="7" id="KW-1185">Reference proteome</keyword>
<comment type="caution">
    <text evidence="6">The sequence shown here is derived from an EMBL/GenBank/DDBJ whole genome shotgun (WGS) entry which is preliminary data.</text>
</comment>
<organism evidence="6 7">
    <name type="scientific">Facklamia lactis</name>
    <dbReference type="NCBI Taxonomy" id="2749967"/>
    <lineage>
        <taxon>Bacteria</taxon>
        <taxon>Bacillati</taxon>
        <taxon>Bacillota</taxon>
        <taxon>Bacilli</taxon>
        <taxon>Lactobacillales</taxon>
        <taxon>Aerococcaceae</taxon>
        <taxon>Facklamia</taxon>
    </lineage>
</organism>
<dbReference type="Proteomes" id="UP000721415">
    <property type="component" value="Unassembled WGS sequence"/>
</dbReference>
<dbReference type="Gene3D" id="1.20.120.1630">
    <property type="match status" value="1"/>
</dbReference>
<accession>A0ABS0LST3</accession>
<evidence type="ECO:0000256" key="1">
    <source>
        <dbReference type="ARBA" id="ARBA00004127"/>
    </source>
</evidence>
<evidence type="ECO:0000313" key="7">
    <source>
        <dbReference type="Proteomes" id="UP000721415"/>
    </source>
</evidence>
<keyword evidence="3 5" id="KW-1133">Transmembrane helix</keyword>